<evidence type="ECO:0000313" key="2">
    <source>
        <dbReference type="EMBL" id="EFV02309.1"/>
    </source>
</evidence>
<evidence type="ECO:0000313" key="3">
    <source>
        <dbReference type="Proteomes" id="UP000004754"/>
    </source>
</evidence>
<dbReference type="Gene3D" id="2.60.320.10">
    <property type="entry name" value="N-utilization substance G protein NusG, insert domain"/>
    <property type="match status" value="1"/>
</dbReference>
<feature type="transmembrane region" description="Helical" evidence="1">
    <location>
        <begin position="6"/>
        <end position="26"/>
    </location>
</feature>
<dbReference type="STRING" id="887929.HMP0721_0732"/>
<evidence type="ECO:0000256" key="1">
    <source>
        <dbReference type="SAM" id="Phobius"/>
    </source>
</evidence>
<sequence length="117" mass="13150">MTKTELKIIGGLIILALLILAGYFIYRQIDNRQLVLKVTVQHKTVAVLPMNQDYRHTFKTKAGQNTIVIKNGRAYVSKADCKNQICVHTHPISENGETIACLPHRLILTITTKGETH</sequence>
<proteinExistence type="predicted"/>
<keyword evidence="1" id="KW-0812">Transmembrane</keyword>
<keyword evidence="1" id="KW-1133">Transmembrane helix</keyword>
<dbReference type="HOGENOM" id="CLU_130936_2_0_9"/>
<dbReference type="Pfam" id="PF07009">
    <property type="entry name" value="NusG_II"/>
    <property type="match status" value="1"/>
</dbReference>
<gene>
    <name evidence="2" type="ORF">HMP0721_0732</name>
</gene>
<organism evidence="2 3">
    <name type="scientific">Pseudoramibacter alactolyticus ATCC 23263</name>
    <dbReference type="NCBI Taxonomy" id="887929"/>
    <lineage>
        <taxon>Bacteria</taxon>
        <taxon>Bacillati</taxon>
        <taxon>Bacillota</taxon>
        <taxon>Clostridia</taxon>
        <taxon>Eubacteriales</taxon>
        <taxon>Eubacteriaceae</taxon>
        <taxon>Pseudoramibacter</taxon>
    </lineage>
</organism>
<dbReference type="CDD" id="cd09911">
    <property type="entry name" value="Lin0431_like"/>
    <property type="match status" value="1"/>
</dbReference>
<dbReference type="InterPro" id="IPR038690">
    <property type="entry name" value="NusG_2_sf"/>
</dbReference>
<accession>E6MFE9</accession>
<keyword evidence="3" id="KW-1185">Reference proteome</keyword>
<dbReference type="AlphaFoldDB" id="E6MFE9"/>
<keyword evidence="1" id="KW-0472">Membrane</keyword>
<dbReference type="eggNOG" id="COG5341">
    <property type="taxonomic scope" value="Bacteria"/>
</dbReference>
<reference evidence="2 3" key="1">
    <citation type="submission" date="2010-12" db="EMBL/GenBank/DDBJ databases">
        <authorList>
            <person name="Muzny D."/>
            <person name="Qin X."/>
            <person name="Deng J."/>
            <person name="Jiang H."/>
            <person name="Liu Y."/>
            <person name="Qu J."/>
            <person name="Song X.-Z."/>
            <person name="Zhang L."/>
            <person name="Thornton R."/>
            <person name="Coyle M."/>
            <person name="Francisco L."/>
            <person name="Jackson L."/>
            <person name="Javaid M."/>
            <person name="Korchina V."/>
            <person name="Kovar C."/>
            <person name="Mata R."/>
            <person name="Mathew T."/>
            <person name="Ngo R."/>
            <person name="Nguyen L."/>
            <person name="Nguyen N."/>
            <person name="Okwuonu G."/>
            <person name="Ongeri F."/>
            <person name="Pham C."/>
            <person name="Simmons D."/>
            <person name="Wilczek-Boney K."/>
            <person name="Hale W."/>
            <person name="Jakkamsetti A."/>
            <person name="Pham P."/>
            <person name="Ruth R."/>
            <person name="San Lucas F."/>
            <person name="Warren J."/>
            <person name="Zhang J."/>
            <person name="Zhao Z."/>
            <person name="Zhou C."/>
            <person name="Zhu D."/>
            <person name="Lee S."/>
            <person name="Bess C."/>
            <person name="Blankenburg K."/>
            <person name="Forbes L."/>
            <person name="Fu Q."/>
            <person name="Gubbala S."/>
            <person name="Hirani K."/>
            <person name="Jayaseelan J.C."/>
            <person name="Lara F."/>
            <person name="Munidasa M."/>
            <person name="Palculict T."/>
            <person name="Patil S."/>
            <person name="Pu L.-L."/>
            <person name="Saada N."/>
            <person name="Tang L."/>
            <person name="Weissenberger G."/>
            <person name="Zhu Y."/>
            <person name="Hemphill L."/>
            <person name="Shang Y."/>
            <person name="Youmans B."/>
            <person name="Ayvaz T."/>
            <person name="Ross M."/>
            <person name="Santibanez J."/>
            <person name="Aqrawi P."/>
            <person name="Gross S."/>
            <person name="Joshi V."/>
            <person name="Fowler G."/>
            <person name="Nazareth L."/>
            <person name="Reid J."/>
            <person name="Worley K."/>
            <person name="Petrosino J."/>
            <person name="Highlander S."/>
            <person name="Gibbs R."/>
        </authorList>
    </citation>
    <scope>NUCLEOTIDE SEQUENCE [LARGE SCALE GENOMIC DNA]</scope>
    <source>
        <strain evidence="2 3">ATCC 23263</strain>
    </source>
</reference>
<name>E6MFE9_9FIRM</name>
<dbReference type="RefSeq" id="WP_006598156.1">
    <property type="nucleotide sequence ID" value="NZ_GL622359.1"/>
</dbReference>
<dbReference type="Proteomes" id="UP000004754">
    <property type="component" value="Unassembled WGS sequence"/>
</dbReference>
<dbReference type="OrthoDB" id="47603at2"/>
<comment type="caution">
    <text evidence="2">The sequence shown here is derived from an EMBL/GenBank/DDBJ whole genome shotgun (WGS) entry which is preliminary data.</text>
</comment>
<protein>
    <submittedName>
        <fullName evidence="2">Uncharacterized protein</fullName>
    </submittedName>
</protein>
<dbReference type="EMBL" id="AEQN01000011">
    <property type="protein sequence ID" value="EFV02309.1"/>
    <property type="molecule type" value="Genomic_DNA"/>
</dbReference>